<evidence type="ECO:0000313" key="2">
    <source>
        <dbReference type="EMBL" id="OHB14423.1"/>
    </source>
</evidence>
<gene>
    <name evidence="2" type="ORF">A2431_03540</name>
</gene>
<dbReference type="AlphaFoldDB" id="A0A1G2UYG1"/>
<evidence type="ECO:0000256" key="1">
    <source>
        <dbReference type="SAM" id="SignalP"/>
    </source>
</evidence>
<feature type="chain" id="PRO_5009584784" evidence="1">
    <location>
        <begin position="29"/>
        <end position="150"/>
    </location>
</feature>
<dbReference type="EMBL" id="MHWW01000022">
    <property type="protein sequence ID" value="OHB14423.1"/>
    <property type="molecule type" value="Genomic_DNA"/>
</dbReference>
<sequence>MKNIKNSMKTTVIMAAMLILAMPAISFAATYMYVTQSGQVNTVIADSPAMAIANAPGIAAHSGVAIVSNSGDVLGATTLVTNFPVVTTPVTYGVMTYAYVNQAGTVVTISANSSAAAYANAVGIDESSGVMLLSNTSGNNGVVGDHVSGV</sequence>
<name>A0A1G2UYG1_9BACT</name>
<organism evidence="2 3">
    <name type="scientific">Candidatus Zambryskibacteria bacterium RIFOXYC1_FULL_39_10</name>
    <dbReference type="NCBI Taxonomy" id="1802779"/>
    <lineage>
        <taxon>Bacteria</taxon>
        <taxon>Candidatus Zambryskiibacteriota</taxon>
    </lineage>
</organism>
<accession>A0A1G2UYG1</accession>
<dbReference type="Proteomes" id="UP000177697">
    <property type="component" value="Unassembled WGS sequence"/>
</dbReference>
<feature type="signal peptide" evidence="1">
    <location>
        <begin position="1"/>
        <end position="28"/>
    </location>
</feature>
<proteinExistence type="predicted"/>
<comment type="caution">
    <text evidence="2">The sequence shown here is derived from an EMBL/GenBank/DDBJ whole genome shotgun (WGS) entry which is preliminary data.</text>
</comment>
<protein>
    <submittedName>
        <fullName evidence="2">Uncharacterized protein</fullName>
    </submittedName>
</protein>
<keyword evidence="1" id="KW-0732">Signal</keyword>
<reference evidence="2 3" key="1">
    <citation type="journal article" date="2016" name="Nat. Commun.">
        <title>Thousands of microbial genomes shed light on interconnected biogeochemical processes in an aquifer system.</title>
        <authorList>
            <person name="Anantharaman K."/>
            <person name="Brown C.T."/>
            <person name="Hug L.A."/>
            <person name="Sharon I."/>
            <person name="Castelle C.J."/>
            <person name="Probst A.J."/>
            <person name="Thomas B.C."/>
            <person name="Singh A."/>
            <person name="Wilkins M.J."/>
            <person name="Karaoz U."/>
            <person name="Brodie E.L."/>
            <person name="Williams K.H."/>
            <person name="Hubbard S.S."/>
            <person name="Banfield J.F."/>
        </authorList>
    </citation>
    <scope>NUCLEOTIDE SEQUENCE [LARGE SCALE GENOMIC DNA]</scope>
</reference>
<evidence type="ECO:0000313" key="3">
    <source>
        <dbReference type="Proteomes" id="UP000177697"/>
    </source>
</evidence>